<dbReference type="STRING" id="1122213.GCA_000423365_03447"/>
<keyword evidence="2" id="KW-0614">Plasmid</keyword>
<feature type="transmembrane region" description="Helical" evidence="1">
    <location>
        <begin position="39"/>
        <end position="58"/>
    </location>
</feature>
<name>A0A2R4MJH1_9HYPH</name>
<dbReference type="Proteomes" id="UP000258927">
    <property type="component" value="Plasmid pHL2708Y3"/>
</dbReference>
<protein>
    <submittedName>
        <fullName evidence="2">Uncharacterized protein</fullName>
    </submittedName>
</protein>
<organism evidence="2 3">
    <name type="scientific">Maritalea myrionectae</name>
    <dbReference type="NCBI Taxonomy" id="454601"/>
    <lineage>
        <taxon>Bacteria</taxon>
        <taxon>Pseudomonadati</taxon>
        <taxon>Pseudomonadota</taxon>
        <taxon>Alphaproteobacteria</taxon>
        <taxon>Hyphomicrobiales</taxon>
        <taxon>Devosiaceae</taxon>
        <taxon>Maritalea</taxon>
    </lineage>
</organism>
<keyword evidence="3" id="KW-1185">Reference proteome</keyword>
<proteinExistence type="predicted"/>
<keyword evidence="1" id="KW-0472">Membrane</keyword>
<geneLocation type="plasmid" evidence="3">
    <name>phl2708y3</name>
</geneLocation>
<dbReference type="EMBL" id="CP021332">
    <property type="protein sequence ID" value="AVX06139.1"/>
    <property type="molecule type" value="Genomic_DNA"/>
</dbReference>
<keyword evidence="1" id="KW-1133">Transmembrane helix</keyword>
<dbReference type="AlphaFoldDB" id="A0A2R4MJH1"/>
<keyword evidence="1" id="KW-0812">Transmembrane</keyword>
<accession>A0A2R4MJH1</accession>
<evidence type="ECO:0000313" key="3">
    <source>
        <dbReference type="Proteomes" id="UP000258927"/>
    </source>
</evidence>
<feature type="transmembrane region" description="Helical" evidence="1">
    <location>
        <begin position="70"/>
        <end position="90"/>
    </location>
</feature>
<gene>
    <name evidence="2" type="ORF">MXMO3_03636</name>
</gene>
<reference evidence="2 3" key="1">
    <citation type="submission" date="2017-05" db="EMBL/GenBank/DDBJ databases">
        <title>Genome Analysis of Maritalea myrionectae HL2708#5.</title>
        <authorList>
            <consortium name="Cotde Inc.-PKNU"/>
            <person name="Jang D."/>
            <person name="Oh H.-M."/>
        </authorList>
    </citation>
    <scope>NUCLEOTIDE SEQUENCE [LARGE SCALE GENOMIC DNA]</scope>
    <source>
        <strain evidence="2 3">HL2708#5</strain>
        <plasmid evidence="3">phl2708y3</plasmid>
    </source>
</reference>
<feature type="transmembrane region" description="Helical" evidence="1">
    <location>
        <begin position="96"/>
        <end position="117"/>
    </location>
</feature>
<dbReference type="KEGG" id="mmyr:MXMO3_03636"/>
<sequence length="125" mass="13004">MRDLSKWFFAAGALCALAGMAWGIQMSATNDHALSPAHGHLNLIGFVTLTIYGIYYALTPGAAQTKLAPIHLGISLLAVIILVPGIAMAISGAGETLAKVGSIVTIATMGLFIFMILRHGVGVKQ</sequence>
<dbReference type="RefSeq" id="WP_117397096.1">
    <property type="nucleotide sequence ID" value="NZ_CP021332.1"/>
</dbReference>
<evidence type="ECO:0000256" key="1">
    <source>
        <dbReference type="SAM" id="Phobius"/>
    </source>
</evidence>
<evidence type="ECO:0000313" key="2">
    <source>
        <dbReference type="EMBL" id="AVX06139.1"/>
    </source>
</evidence>